<keyword evidence="6 10" id="KW-1133">Transmembrane helix</keyword>
<keyword evidence="14" id="KW-1185">Reference proteome</keyword>
<feature type="transmembrane region" description="Helical" evidence="10">
    <location>
        <begin position="494"/>
        <end position="516"/>
    </location>
</feature>
<keyword evidence="7 10" id="KW-0443">Lipid metabolism</keyword>
<keyword evidence="8 10" id="KW-0472">Membrane</keyword>
<organism evidence="13 14">
    <name type="scientific">Polypedilum vanderplanki</name>
    <name type="common">Sleeping chironomid midge</name>
    <dbReference type="NCBI Taxonomy" id="319348"/>
    <lineage>
        <taxon>Eukaryota</taxon>
        <taxon>Metazoa</taxon>
        <taxon>Ecdysozoa</taxon>
        <taxon>Arthropoda</taxon>
        <taxon>Hexapoda</taxon>
        <taxon>Insecta</taxon>
        <taxon>Pterygota</taxon>
        <taxon>Neoptera</taxon>
        <taxon>Endopterygota</taxon>
        <taxon>Diptera</taxon>
        <taxon>Nematocera</taxon>
        <taxon>Chironomoidea</taxon>
        <taxon>Chironomidae</taxon>
        <taxon>Chironominae</taxon>
        <taxon>Polypedilum</taxon>
        <taxon>Polypedilum</taxon>
    </lineage>
</organism>
<dbReference type="GO" id="GO:0005777">
    <property type="term" value="C:peroxisome"/>
    <property type="evidence" value="ECO:0007669"/>
    <property type="project" value="TreeGrafter"/>
</dbReference>
<comment type="similarity">
    <text evidence="2 10">Belongs to the fatty acyl-CoA reductase family.</text>
</comment>
<dbReference type="CDD" id="cd05236">
    <property type="entry name" value="FAR-N_SDR_e"/>
    <property type="match status" value="1"/>
</dbReference>
<evidence type="ECO:0000256" key="7">
    <source>
        <dbReference type="ARBA" id="ARBA00023098"/>
    </source>
</evidence>
<evidence type="ECO:0000256" key="6">
    <source>
        <dbReference type="ARBA" id="ARBA00022989"/>
    </source>
</evidence>
<feature type="transmembrane region" description="Helical" evidence="10">
    <location>
        <begin position="381"/>
        <end position="399"/>
    </location>
</feature>
<dbReference type="Pfam" id="PF07993">
    <property type="entry name" value="NAD_binding_4"/>
    <property type="match status" value="1"/>
</dbReference>
<dbReference type="OrthoDB" id="429813at2759"/>
<dbReference type="EMBL" id="JADBJN010000002">
    <property type="protein sequence ID" value="KAG5674910.1"/>
    <property type="molecule type" value="Genomic_DNA"/>
</dbReference>
<dbReference type="PANTHER" id="PTHR11011">
    <property type="entry name" value="MALE STERILITY PROTEIN 2-RELATED"/>
    <property type="match status" value="1"/>
</dbReference>
<gene>
    <name evidence="13" type="ORF">PVAND_004855</name>
</gene>
<dbReference type="FunFam" id="3.40.50.720:FF:000143">
    <property type="entry name" value="Fatty acyl-CoA reductase"/>
    <property type="match status" value="1"/>
</dbReference>
<keyword evidence="5 10" id="KW-0521">NADP</keyword>
<proteinExistence type="inferred from homology"/>
<comment type="function">
    <text evidence="10">Catalyzes the reduction of fatty acyl-CoA to fatty alcohols.</text>
</comment>
<dbReference type="EC" id="1.2.1.84" evidence="10"/>
<reference evidence="13" key="1">
    <citation type="submission" date="2021-03" db="EMBL/GenBank/DDBJ databases">
        <title>Chromosome level genome of the anhydrobiotic midge Polypedilum vanderplanki.</title>
        <authorList>
            <person name="Yoshida Y."/>
            <person name="Kikawada T."/>
            <person name="Gusev O."/>
        </authorList>
    </citation>
    <scope>NUCLEOTIDE SEQUENCE</scope>
    <source>
        <strain evidence="13">NIAS01</strain>
        <tissue evidence="13">Whole body or cell culture</tissue>
    </source>
</reference>
<keyword evidence="4 10" id="KW-0812">Transmembrane</keyword>
<dbReference type="PANTHER" id="PTHR11011:SF24">
    <property type="entry name" value="FATTY ACYL-COA REDUCTASE"/>
    <property type="match status" value="1"/>
</dbReference>
<comment type="caution">
    <text evidence="13">The sequence shown here is derived from an EMBL/GenBank/DDBJ whole genome shotgun (WGS) entry which is preliminary data.</text>
</comment>
<evidence type="ECO:0000256" key="5">
    <source>
        <dbReference type="ARBA" id="ARBA00022857"/>
    </source>
</evidence>
<dbReference type="InterPro" id="IPR033640">
    <property type="entry name" value="FAR_C"/>
</dbReference>
<evidence type="ECO:0000256" key="4">
    <source>
        <dbReference type="ARBA" id="ARBA00022692"/>
    </source>
</evidence>
<dbReference type="Gene3D" id="3.40.50.720">
    <property type="entry name" value="NAD(P)-binding Rossmann-like Domain"/>
    <property type="match status" value="1"/>
</dbReference>
<evidence type="ECO:0000256" key="10">
    <source>
        <dbReference type="RuleBase" id="RU363097"/>
    </source>
</evidence>
<feature type="domain" description="Thioester reductase (TE)" evidence="12">
    <location>
        <begin position="45"/>
        <end position="314"/>
    </location>
</feature>
<evidence type="ECO:0000313" key="13">
    <source>
        <dbReference type="EMBL" id="KAG5674910.1"/>
    </source>
</evidence>
<accession>A0A9J6C0B0</accession>
<evidence type="ECO:0000256" key="9">
    <source>
        <dbReference type="ARBA" id="ARBA00052530"/>
    </source>
</evidence>
<dbReference type="Proteomes" id="UP001107558">
    <property type="component" value="Chromosome 2"/>
</dbReference>
<sequence length="525" mass="60576">MKFPNGSFSPFLSHDDWIKKNLKKPTPLSHLPSIPEFYANKEIFVTGFSGFIGKVLIEKLLRSCPKIKAIYVLLRAKKGQTIEERLKTLTKQVVFDLLRKENPNFAEKIIPIEGDVMELNLGISNKNFEKIKNVSIVFHSAASIRFDDNLKFAVLTNTRGTREVMRLAEKMKNIKVVMHVSTTYSNVYLETVEEKIYPPLVDWEKTIKICEESDQNQVDILTHHYINFMPNTYVFSKNLAEHCSYSFHDQLPIIIFRPSIVVSSHVEPFAGYVDNFNGPMGILLASAVGITKTMYCDEKNVLDCLPVDVCVKAMIVSAWKRAHEIDNTPPVMNAACANQFKVTIKQFLDMGIHGICEEFPMGKKMVFLPFGGVTLCKTWNFIRLIFMQLSLAVLVDAILKVKGKRPRIMKLQRKIYEANKALGHFVTHNWNFKNESFINLCTYLKPEDVSSFDYRPFFTTDVINFGRYVCYGFRRYLLKLKDEDLEKDRKNVKLMLFAVTIFKCLGAFIIFGLIFFKYNGNYFFQ</sequence>
<dbReference type="SUPFAM" id="SSF51735">
    <property type="entry name" value="NAD(P)-binding Rossmann-fold domains"/>
    <property type="match status" value="1"/>
</dbReference>
<protein>
    <recommendedName>
        <fullName evidence="10">Fatty acyl-CoA reductase</fullName>
        <ecNumber evidence="10">1.2.1.84</ecNumber>
    </recommendedName>
</protein>
<dbReference type="InterPro" id="IPR013120">
    <property type="entry name" value="FAR_NAD-bd"/>
</dbReference>
<evidence type="ECO:0000313" key="14">
    <source>
        <dbReference type="Proteomes" id="UP001107558"/>
    </source>
</evidence>
<comment type="subcellular location">
    <subcellularLocation>
        <location evidence="1">Membrane</location>
        <topology evidence="1">Multi-pass membrane protein</topology>
    </subcellularLocation>
</comment>
<name>A0A9J6C0B0_POLVA</name>
<evidence type="ECO:0000259" key="12">
    <source>
        <dbReference type="Pfam" id="PF07993"/>
    </source>
</evidence>
<keyword evidence="10" id="KW-0560">Oxidoreductase</keyword>
<dbReference type="InterPro" id="IPR036291">
    <property type="entry name" value="NAD(P)-bd_dom_sf"/>
</dbReference>
<feature type="domain" description="Fatty acyl-CoA reductase C-terminal" evidence="11">
    <location>
        <begin position="389"/>
        <end position="479"/>
    </location>
</feature>
<comment type="catalytic activity">
    <reaction evidence="9 10">
        <text>a long-chain fatty acyl-CoA + 2 NADPH + 2 H(+) = a long-chain primary fatty alcohol + 2 NADP(+) + CoA</text>
        <dbReference type="Rhea" id="RHEA:52716"/>
        <dbReference type="ChEBI" id="CHEBI:15378"/>
        <dbReference type="ChEBI" id="CHEBI:57287"/>
        <dbReference type="ChEBI" id="CHEBI:57783"/>
        <dbReference type="ChEBI" id="CHEBI:58349"/>
        <dbReference type="ChEBI" id="CHEBI:77396"/>
        <dbReference type="ChEBI" id="CHEBI:83139"/>
        <dbReference type="EC" id="1.2.1.84"/>
    </reaction>
</comment>
<dbReference type="GO" id="GO:0035336">
    <property type="term" value="P:long-chain fatty-acyl-CoA metabolic process"/>
    <property type="evidence" value="ECO:0007669"/>
    <property type="project" value="TreeGrafter"/>
</dbReference>
<dbReference type="GO" id="GO:0016020">
    <property type="term" value="C:membrane"/>
    <property type="evidence" value="ECO:0007669"/>
    <property type="project" value="UniProtKB-SubCell"/>
</dbReference>
<dbReference type="Pfam" id="PF03015">
    <property type="entry name" value="Sterile"/>
    <property type="match status" value="1"/>
</dbReference>
<dbReference type="AlphaFoldDB" id="A0A9J6C0B0"/>
<evidence type="ECO:0000259" key="11">
    <source>
        <dbReference type="Pfam" id="PF03015"/>
    </source>
</evidence>
<keyword evidence="3 10" id="KW-0444">Lipid biosynthesis</keyword>
<evidence type="ECO:0000256" key="2">
    <source>
        <dbReference type="ARBA" id="ARBA00005928"/>
    </source>
</evidence>
<dbReference type="CDD" id="cd09071">
    <property type="entry name" value="FAR_C"/>
    <property type="match status" value="1"/>
</dbReference>
<evidence type="ECO:0000256" key="8">
    <source>
        <dbReference type="ARBA" id="ARBA00023136"/>
    </source>
</evidence>
<evidence type="ECO:0000256" key="3">
    <source>
        <dbReference type="ARBA" id="ARBA00022516"/>
    </source>
</evidence>
<evidence type="ECO:0000256" key="1">
    <source>
        <dbReference type="ARBA" id="ARBA00004141"/>
    </source>
</evidence>
<dbReference type="InterPro" id="IPR026055">
    <property type="entry name" value="FAR"/>
</dbReference>
<dbReference type="GO" id="GO:0102965">
    <property type="term" value="F:alcohol-forming long-chain fatty acyl-CoA reductase activity"/>
    <property type="evidence" value="ECO:0007669"/>
    <property type="project" value="UniProtKB-EC"/>
</dbReference>
<dbReference type="GO" id="GO:0080019">
    <property type="term" value="F:alcohol-forming very long-chain fatty acyl-CoA reductase activity"/>
    <property type="evidence" value="ECO:0007669"/>
    <property type="project" value="InterPro"/>
</dbReference>